<keyword evidence="3" id="KW-1185">Reference proteome</keyword>
<sequence length="209" mass="21920">MPDASISPAGLYPRRCPQAPKSTPPGTEGGNKDPATLQNLQQGNPVLLQNRPKAPVSRPAKCAGEPGTGIRIMIRWPLHHLSLRFDGQTIHKAGKVVHAFEVFPGSPATVPVATIPPIDATKRSIIELYVEIAVEQTDCGGGAFPTLVTPSVHGSMMAVVASEAARVWRVRIGSSTGAFQRLVTGVGPEEEAVVLASPPEKEGLGSESA</sequence>
<evidence type="ECO:0000313" key="2">
    <source>
        <dbReference type="EMBL" id="RPA71449.1"/>
    </source>
</evidence>
<evidence type="ECO:0000313" key="3">
    <source>
        <dbReference type="Proteomes" id="UP000275078"/>
    </source>
</evidence>
<evidence type="ECO:0000256" key="1">
    <source>
        <dbReference type="SAM" id="MobiDB-lite"/>
    </source>
</evidence>
<proteinExistence type="predicted"/>
<organism evidence="2 3">
    <name type="scientific">Ascobolus immersus RN42</name>
    <dbReference type="NCBI Taxonomy" id="1160509"/>
    <lineage>
        <taxon>Eukaryota</taxon>
        <taxon>Fungi</taxon>
        <taxon>Dikarya</taxon>
        <taxon>Ascomycota</taxon>
        <taxon>Pezizomycotina</taxon>
        <taxon>Pezizomycetes</taxon>
        <taxon>Pezizales</taxon>
        <taxon>Ascobolaceae</taxon>
        <taxon>Ascobolus</taxon>
    </lineage>
</organism>
<name>A0A3N4HA18_ASCIM</name>
<protein>
    <submittedName>
        <fullName evidence="2">Uncharacterized protein</fullName>
    </submittedName>
</protein>
<reference evidence="2 3" key="1">
    <citation type="journal article" date="2018" name="Nat. Ecol. Evol.">
        <title>Pezizomycetes genomes reveal the molecular basis of ectomycorrhizal truffle lifestyle.</title>
        <authorList>
            <person name="Murat C."/>
            <person name="Payen T."/>
            <person name="Noel B."/>
            <person name="Kuo A."/>
            <person name="Morin E."/>
            <person name="Chen J."/>
            <person name="Kohler A."/>
            <person name="Krizsan K."/>
            <person name="Balestrini R."/>
            <person name="Da Silva C."/>
            <person name="Montanini B."/>
            <person name="Hainaut M."/>
            <person name="Levati E."/>
            <person name="Barry K.W."/>
            <person name="Belfiori B."/>
            <person name="Cichocki N."/>
            <person name="Clum A."/>
            <person name="Dockter R.B."/>
            <person name="Fauchery L."/>
            <person name="Guy J."/>
            <person name="Iotti M."/>
            <person name="Le Tacon F."/>
            <person name="Lindquist E.A."/>
            <person name="Lipzen A."/>
            <person name="Malagnac F."/>
            <person name="Mello A."/>
            <person name="Molinier V."/>
            <person name="Miyauchi S."/>
            <person name="Poulain J."/>
            <person name="Riccioni C."/>
            <person name="Rubini A."/>
            <person name="Sitrit Y."/>
            <person name="Splivallo R."/>
            <person name="Traeger S."/>
            <person name="Wang M."/>
            <person name="Zifcakova L."/>
            <person name="Wipf D."/>
            <person name="Zambonelli A."/>
            <person name="Paolocci F."/>
            <person name="Nowrousian M."/>
            <person name="Ottonello S."/>
            <person name="Baldrian P."/>
            <person name="Spatafora J.W."/>
            <person name="Henrissat B."/>
            <person name="Nagy L.G."/>
            <person name="Aury J.M."/>
            <person name="Wincker P."/>
            <person name="Grigoriev I.V."/>
            <person name="Bonfante P."/>
            <person name="Martin F.M."/>
        </authorList>
    </citation>
    <scope>NUCLEOTIDE SEQUENCE [LARGE SCALE GENOMIC DNA]</scope>
    <source>
        <strain evidence="2 3">RN42</strain>
    </source>
</reference>
<dbReference type="EMBL" id="ML119928">
    <property type="protein sequence ID" value="RPA71449.1"/>
    <property type="molecule type" value="Genomic_DNA"/>
</dbReference>
<accession>A0A3N4HA18</accession>
<dbReference type="Proteomes" id="UP000275078">
    <property type="component" value="Unassembled WGS sequence"/>
</dbReference>
<gene>
    <name evidence="2" type="ORF">BJ508DRAFT_344627</name>
</gene>
<dbReference type="AlphaFoldDB" id="A0A3N4HA18"/>
<feature type="region of interest" description="Disordered" evidence="1">
    <location>
        <begin position="1"/>
        <end position="38"/>
    </location>
</feature>